<organism evidence="1 2">
    <name type="scientific">Dibothriocephalus latus</name>
    <name type="common">Fish tapeworm</name>
    <name type="synonym">Diphyllobothrium latum</name>
    <dbReference type="NCBI Taxonomy" id="60516"/>
    <lineage>
        <taxon>Eukaryota</taxon>
        <taxon>Metazoa</taxon>
        <taxon>Spiralia</taxon>
        <taxon>Lophotrochozoa</taxon>
        <taxon>Platyhelminthes</taxon>
        <taxon>Cestoda</taxon>
        <taxon>Eucestoda</taxon>
        <taxon>Diphyllobothriidea</taxon>
        <taxon>Diphyllobothriidae</taxon>
        <taxon>Dibothriocephalus</taxon>
    </lineage>
</organism>
<gene>
    <name evidence="1" type="ORF">DILT_LOCUS8309</name>
</gene>
<evidence type="ECO:0000313" key="2">
    <source>
        <dbReference type="Proteomes" id="UP000281553"/>
    </source>
</evidence>
<protein>
    <submittedName>
        <fullName evidence="1">Uncharacterized protein</fullName>
    </submittedName>
</protein>
<accession>A0A3P7LR76</accession>
<dbReference type="AlphaFoldDB" id="A0A3P7LR76"/>
<evidence type="ECO:0000313" key="1">
    <source>
        <dbReference type="EMBL" id="VDN12478.1"/>
    </source>
</evidence>
<keyword evidence="2" id="KW-1185">Reference proteome</keyword>
<reference evidence="1 2" key="1">
    <citation type="submission" date="2018-11" db="EMBL/GenBank/DDBJ databases">
        <authorList>
            <consortium name="Pathogen Informatics"/>
        </authorList>
    </citation>
    <scope>NUCLEOTIDE SEQUENCE [LARGE SCALE GENOMIC DNA]</scope>
</reference>
<dbReference type="Proteomes" id="UP000281553">
    <property type="component" value="Unassembled WGS sequence"/>
</dbReference>
<proteinExistence type="predicted"/>
<name>A0A3P7LR76_DIBLA</name>
<sequence length="98" mass="10548">MCSGSTAHLLKTLDATDVIWQGQSWSPSRSTRSAPVCMQGTTFALERTDALEKVLANQLPEAFSGPRSISAPTETWESALNWTPAHASSRPDRVATSS</sequence>
<dbReference type="EMBL" id="UYRU01054006">
    <property type="protein sequence ID" value="VDN12478.1"/>
    <property type="molecule type" value="Genomic_DNA"/>
</dbReference>